<organism evidence="1 2">
    <name type="scientific">Nibea albiflora</name>
    <name type="common">Yellow drum</name>
    <name type="synonym">Corvina albiflora</name>
    <dbReference type="NCBI Taxonomy" id="240163"/>
    <lineage>
        <taxon>Eukaryota</taxon>
        <taxon>Metazoa</taxon>
        <taxon>Chordata</taxon>
        <taxon>Craniata</taxon>
        <taxon>Vertebrata</taxon>
        <taxon>Euteleostomi</taxon>
        <taxon>Actinopterygii</taxon>
        <taxon>Neopterygii</taxon>
        <taxon>Teleostei</taxon>
        <taxon>Neoteleostei</taxon>
        <taxon>Acanthomorphata</taxon>
        <taxon>Eupercaria</taxon>
        <taxon>Sciaenidae</taxon>
        <taxon>Nibea</taxon>
    </lineage>
</organism>
<keyword evidence="2" id="KW-1185">Reference proteome</keyword>
<feature type="non-terminal residue" evidence="1">
    <location>
        <position position="1"/>
    </location>
</feature>
<protein>
    <submittedName>
        <fullName evidence="1">Cyclin-dependent kinase 17</fullName>
    </submittedName>
</protein>
<gene>
    <name evidence="1" type="primary">CDK17.2</name>
    <name evidence="1" type="ORF">GBF38_001796</name>
</gene>
<dbReference type="EMBL" id="CM024810">
    <property type="protein sequence ID" value="KAG8005806.1"/>
    <property type="molecule type" value="Genomic_DNA"/>
</dbReference>
<dbReference type="Proteomes" id="UP000805704">
    <property type="component" value="Chromosome 22"/>
</dbReference>
<name>A0ACB7EVD6_NIBAL</name>
<keyword evidence="1" id="KW-0418">Kinase</keyword>
<reference evidence="1" key="1">
    <citation type="submission" date="2020-04" db="EMBL/GenBank/DDBJ databases">
        <title>A chromosome-scale assembly and high-density genetic map of the yellow drum (Nibea albiflora) genome.</title>
        <authorList>
            <person name="Xu D."/>
            <person name="Zhang W."/>
            <person name="Chen R."/>
            <person name="Tan P."/>
            <person name="Wang L."/>
            <person name="Song H."/>
            <person name="Tian L."/>
            <person name="Zhu Q."/>
            <person name="Wang B."/>
        </authorList>
    </citation>
    <scope>NUCLEOTIDE SEQUENCE</scope>
    <source>
        <strain evidence="1">ZJHYS-2018</strain>
    </source>
</reference>
<sequence length="259" mass="28907">QAGLGRYNQGNRETRPLHGDIQLSNKIKCLDLFKAVHRPAMEKMKRIKKRLSLTLRSSQTIDESLSELAEQMTIEDGGTKDNEPFMRNGRPPTSHSMHSFLHQYTGSFKKPPLRRPHSVIGGTLGSFMAMPRNGSRLDIVHENLKMGSDGESDQASGTSSDEVQSPTGVCLRNRIHRRISMEVRLAHWYSNYRKGLRCEATFHPSPPLLCFCSALHLMGELGLQGGGGWIVRLLMGSQCLSFMILIAVPLPEDHSSSGW</sequence>
<evidence type="ECO:0000313" key="1">
    <source>
        <dbReference type="EMBL" id="KAG8005806.1"/>
    </source>
</evidence>
<accession>A0ACB7EVD6</accession>
<proteinExistence type="predicted"/>
<evidence type="ECO:0000313" key="2">
    <source>
        <dbReference type="Proteomes" id="UP000805704"/>
    </source>
</evidence>
<comment type="caution">
    <text evidence="1">The sequence shown here is derived from an EMBL/GenBank/DDBJ whole genome shotgun (WGS) entry which is preliminary data.</text>
</comment>
<keyword evidence="1" id="KW-0808">Transferase</keyword>